<protein>
    <submittedName>
        <fullName evidence="2">Ankyrin repeat domain-containing protein 29</fullName>
    </submittedName>
</protein>
<dbReference type="Proteomes" id="UP000887576">
    <property type="component" value="Unplaced"/>
</dbReference>
<evidence type="ECO:0000313" key="2">
    <source>
        <dbReference type="WBParaSite" id="JU765_v2.g18379.t1"/>
    </source>
</evidence>
<dbReference type="WBParaSite" id="JU765_v2.g18379.t1">
    <property type="protein sequence ID" value="JU765_v2.g18379.t1"/>
    <property type="gene ID" value="JU765_v2.g18379"/>
</dbReference>
<organism evidence="1 2">
    <name type="scientific">Panagrolaimus sp. JU765</name>
    <dbReference type="NCBI Taxonomy" id="591449"/>
    <lineage>
        <taxon>Eukaryota</taxon>
        <taxon>Metazoa</taxon>
        <taxon>Ecdysozoa</taxon>
        <taxon>Nematoda</taxon>
        <taxon>Chromadorea</taxon>
        <taxon>Rhabditida</taxon>
        <taxon>Tylenchina</taxon>
        <taxon>Panagrolaimomorpha</taxon>
        <taxon>Panagrolaimoidea</taxon>
        <taxon>Panagrolaimidae</taxon>
        <taxon>Panagrolaimus</taxon>
    </lineage>
</organism>
<name>A0AC34QQ40_9BILA</name>
<evidence type="ECO:0000313" key="1">
    <source>
        <dbReference type="Proteomes" id="UP000887576"/>
    </source>
</evidence>
<sequence>MRSAGNGHSDACILLIDEGANVNATKPDGATALMYASQNGHVEVIEILIKEGAKADLKTKEGGTALLHAAQTGQTNCCGLLLSSGNSKIDECLKDGANSAFLASQNGHLETLKILNEFKCNLNLPRIDGTTCLWISSQLGHDNIVQFLISNGVQDYDKYDGGTALFKASQKGFEKIVEILLQYPANLGILKNGESALHAAALFGNLRIAKMLLAAGADPNLQNKHSETPLDLAIQMNYEDIVQLFKKRI</sequence>
<proteinExistence type="predicted"/>
<accession>A0AC34QQ40</accession>
<reference evidence="2" key="1">
    <citation type="submission" date="2022-11" db="UniProtKB">
        <authorList>
            <consortium name="WormBaseParasite"/>
        </authorList>
    </citation>
    <scope>IDENTIFICATION</scope>
</reference>